<evidence type="ECO:0008006" key="3">
    <source>
        <dbReference type="Google" id="ProtNLM"/>
    </source>
</evidence>
<dbReference type="EMBL" id="DS999670">
    <property type="protein sequence ID" value="EEX97073.1"/>
    <property type="molecule type" value="Genomic_DNA"/>
</dbReference>
<reference evidence="1 2" key="1">
    <citation type="submission" date="2008-12" db="EMBL/GenBank/DDBJ databases">
        <title>The Genome Sequence of Brucella ceti M644/93/1.</title>
        <authorList>
            <consortium name="The Broad Institute Genome Sequencing Platform"/>
            <person name="Ward D."/>
            <person name="Young S.K."/>
            <person name="Kodira C.D."/>
            <person name="Zeng Q."/>
            <person name="Koehrsen M."/>
            <person name="Alvarado L."/>
            <person name="Berlin A."/>
            <person name="Borenstein D."/>
            <person name="Chen Z."/>
            <person name="Engels R."/>
            <person name="Freedman E."/>
            <person name="Gellesch M."/>
            <person name="Goldberg J."/>
            <person name="Griggs A."/>
            <person name="Gujja S."/>
            <person name="Heiman D."/>
            <person name="Hepburn T."/>
            <person name="Howarth C."/>
            <person name="Jen D."/>
            <person name="Larson L."/>
            <person name="Lewis B."/>
            <person name="Mehta T."/>
            <person name="Park D."/>
            <person name="Pearson M."/>
            <person name="Roberts A."/>
            <person name="Saif S."/>
            <person name="Shea T."/>
            <person name="Shenoy N."/>
            <person name="Sisk P."/>
            <person name="Stolte C."/>
            <person name="Sykes S."/>
            <person name="Walk T."/>
            <person name="White J."/>
            <person name="Yandava C."/>
            <person name="Whatmore A.M."/>
            <person name="Perrett L.L."/>
            <person name="O'Callaghan D."/>
            <person name="Nusbaum C."/>
            <person name="Galagan J."/>
            <person name="Birren B."/>
        </authorList>
    </citation>
    <scope>NUCLEOTIDE SEQUENCE [LARGE SCALE GENOMIC DNA]</scope>
    <source>
        <strain evidence="1 2">M644/93/1</strain>
    </source>
</reference>
<name>A0ABM9ZBS3_9HYPH</name>
<protein>
    <recommendedName>
        <fullName evidence="3">Bacteriophage abortive infection AbiH</fullName>
    </recommendedName>
</protein>
<dbReference type="InterPro" id="IPR025935">
    <property type="entry name" value="AbiH"/>
</dbReference>
<accession>A0ABM9ZBS3</accession>
<organism evidence="1 2">
    <name type="scientific">Brucella ceti M644/93/1</name>
    <dbReference type="NCBI Taxonomy" id="520459"/>
    <lineage>
        <taxon>Bacteria</taxon>
        <taxon>Pseudomonadati</taxon>
        <taxon>Pseudomonadota</taxon>
        <taxon>Alphaproteobacteria</taxon>
        <taxon>Hyphomicrobiales</taxon>
        <taxon>Brucellaceae</taxon>
        <taxon>Brucella/Ochrobactrum group</taxon>
        <taxon>Brucella</taxon>
    </lineage>
</organism>
<dbReference type="GeneID" id="99644532"/>
<dbReference type="Pfam" id="PF14253">
    <property type="entry name" value="AbiH"/>
    <property type="match status" value="1"/>
</dbReference>
<dbReference type="RefSeq" id="WP_006173699.1">
    <property type="nucleotide sequence ID" value="NZ_DS999670.1"/>
</dbReference>
<proteinExistence type="predicted"/>
<evidence type="ECO:0000313" key="1">
    <source>
        <dbReference type="EMBL" id="EEX97073.1"/>
    </source>
</evidence>
<keyword evidence="2" id="KW-1185">Reference proteome</keyword>
<gene>
    <name evidence="1" type="ORF">BAIG_01461</name>
</gene>
<dbReference type="Proteomes" id="UP000003990">
    <property type="component" value="Unassembled WGS sequence"/>
</dbReference>
<evidence type="ECO:0000313" key="2">
    <source>
        <dbReference type="Proteomes" id="UP000003990"/>
    </source>
</evidence>
<sequence>MVHLFIVGNGFDIHHGLKTRYTDFAEYLKSAEPALHQLFSRFFYEMHKSYDWDVPNCLDADHFVYDRWRDFEESLGRLDEDDYINISQENISEYHEKIGMSEQLVDQFVSETSRILGVFRGWVLSIDIINSSRKEFSFNDDIYFVNFNYTETLEFFYSVDNKKIFYIHGRRQTNDKLIVGHAVSPPTPQSKHDLPDYQFNPYYGYLRLTKKPVDEINECFKSWLAVLPVVEKITVCGHSLGFVDVAYFETINASNPDAEWRFSYFSDDDLTSISNLINHLHLRDEQIIAVAPIIEFEINSSTSRDDRCLSQVIPLDIFL</sequence>